<evidence type="ECO:0008006" key="6">
    <source>
        <dbReference type="Google" id="ProtNLM"/>
    </source>
</evidence>
<evidence type="ECO:0000256" key="2">
    <source>
        <dbReference type="ARBA" id="ARBA00022483"/>
    </source>
</evidence>
<accession>E4Y2K2</accession>
<evidence type="ECO:0000256" key="3">
    <source>
        <dbReference type="PROSITE-ProRule" id="PRU00221"/>
    </source>
</evidence>
<evidence type="ECO:0000313" key="5">
    <source>
        <dbReference type="Proteomes" id="UP000001307"/>
    </source>
</evidence>
<sequence>MSREIWPQNGLHSQGQMLKINNNFSETRFAGTRSGVVRIFGAKGVDVTFEHPTPTELTSTIFIINKGLLVTVGDGQSLYLWDLRPVKPVLLHTLRFTERVSHIYSPVDSEWLYVGTEKGNIHIVQLLNFLLSSYTIHWNKAIELSCRSRPGKICQIEENPTDSNKLLIGFESGYLVSWNISEKIAETRYRCHAELTCIFWHHEGKQFMTGHRDGLIAIWNVKSTEPTAKFNPHQDEKESEADRVRLVLLCR</sequence>
<dbReference type="PANTHER" id="PTHR10241">
    <property type="entry name" value="LETHAL 2 GIANT LARVAE PROTEIN"/>
    <property type="match status" value="1"/>
</dbReference>
<comment type="similarity">
    <text evidence="1">Belongs to the WD repeat L(2)GL family.</text>
</comment>
<protein>
    <recommendedName>
        <fullName evidence="6">Anaphase-promoting complex subunit 4 WD40 domain-containing protein</fullName>
    </recommendedName>
</protein>
<dbReference type="Pfam" id="PF00400">
    <property type="entry name" value="WD40"/>
    <property type="match status" value="1"/>
</dbReference>
<dbReference type="EMBL" id="FN653876">
    <property type="protein sequence ID" value="CBY16092.1"/>
    <property type="molecule type" value="Genomic_DNA"/>
</dbReference>
<reference evidence="4" key="1">
    <citation type="journal article" date="2010" name="Science">
        <title>Plasticity of animal genome architecture unmasked by rapid evolution of a pelagic tunicate.</title>
        <authorList>
            <person name="Denoeud F."/>
            <person name="Henriet S."/>
            <person name="Mungpakdee S."/>
            <person name="Aury J.M."/>
            <person name="Da Silva C."/>
            <person name="Brinkmann H."/>
            <person name="Mikhaleva J."/>
            <person name="Olsen L.C."/>
            <person name="Jubin C."/>
            <person name="Canestro C."/>
            <person name="Bouquet J.M."/>
            <person name="Danks G."/>
            <person name="Poulain J."/>
            <person name="Campsteijn C."/>
            <person name="Adamski M."/>
            <person name="Cross I."/>
            <person name="Yadetie F."/>
            <person name="Muffato M."/>
            <person name="Louis A."/>
            <person name="Butcher S."/>
            <person name="Tsagkogeorga G."/>
            <person name="Konrad A."/>
            <person name="Singh S."/>
            <person name="Jensen M.F."/>
            <person name="Cong E.H."/>
            <person name="Eikeseth-Otteraa H."/>
            <person name="Noel B."/>
            <person name="Anthouard V."/>
            <person name="Porcel B.M."/>
            <person name="Kachouri-Lafond R."/>
            <person name="Nishino A."/>
            <person name="Ugolini M."/>
            <person name="Chourrout P."/>
            <person name="Nishida H."/>
            <person name="Aasland R."/>
            <person name="Huzurbazar S."/>
            <person name="Westhof E."/>
            <person name="Delsuc F."/>
            <person name="Lehrach H."/>
            <person name="Reinhardt R."/>
            <person name="Weissenbach J."/>
            <person name="Roy S.W."/>
            <person name="Artiguenave F."/>
            <person name="Postlethwait J.H."/>
            <person name="Manak J.R."/>
            <person name="Thompson E.M."/>
            <person name="Jaillon O."/>
            <person name="Du Pasquier L."/>
            <person name="Boudinot P."/>
            <person name="Liberles D.A."/>
            <person name="Volff J.N."/>
            <person name="Philippe H."/>
            <person name="Lenhard B."/>
            <person name="Roest Crollius H."/>
            <person name="Wincker P."/>
            <person name="Chourrout D."/>
        </authorList>
    </citation>
    <scope>NUCLEOTIDE SEQUENCE [LARGE SCALE GENOMIC DNA]</scope>
</reference>
<dbReference type="InterPro" id="IPR001680">
    <property type="entry name" value="WD40_rpt"/>
</dbReference>
<organism evidence="4">
    <name type="scientific">Oikopleura dioica</name>
    <name type="common">Tunicate</name>
    <dbReference type="NCBI Taxonomy" id="34765"/>
    <lineage>
        <taxon>Eukaryota</taxon>
        <taxon>Metazoa</taxon>
        <taxon>Chordata</taxon>
        <taxon>Tunicata</taxon>
        <taxon>Appendicularia</taxon>
        <taxon>Copelata</taxon>
        <taxon>Oikopleuridae</taxon>
        <taxon>Oikopleura</taxon>
    </lineage>
</organism>
<name>E4Y2K2_OIKDI</name>
<dbReference type="PROSITE" id="PS50082">
    <property type="entry name" value="WD_REPEATS_2"/>
    <property type="match status" value="1"/>
</dbReference>
<dbReference type="GO" id="GO:0019905">
    <property type="term" value="F:syntaxin binding"/>
    <property type="evidence" value="ECO:0007669"/>
    <property type="project" value="TreeGrafter"/>
</dbReference>
<dbReference type="GO" id="GO:0006893">
    <property type="term" value="P:Golgi to plasma membrane transport"/>
    <property type="evidence" value="ECO:0007669"/>
    <property type="project" value="TreeGrafter"/>
</dbReference>
<dbReference type="GO" id="GO:0045159">
    <property type="term" value="F:myosin II binding"/>
    <property type="evidence" value="ECO:0007669"/>
    <property type="project" value="TreeGrafter"/>
</dbReference>
<dbReference type="SUPFAM" id="SSF50978">
    <property type="entry name" value="WD40 repeat-like"/>
    <property type="match status" value="1"/>
</dbReference>
<dbReference type="GO" id="GO:0005737">
    <property type="term" value="C:cytoplasm"/>
    <property type="evidence" value="ECO:0007669"/>
    <property type="project" value="TreeGrafter"/>
</dbReference>
<dbReference type="PANTHER" id="PTHR10241:SF25">
    <property type="entry name" value="TOMOSYN, ISOFORM C"/>
    <property type="match status" value="1"/>
</dbReference>
<keyword evidence="5" id="KW-1185">Reference proteome</keyword>
<keyword evidence="3" id="KW-0853">WD repeat</keyword>
<dbReference type="GO" id="GO:0005096">
    <property type="term" value="F:GTPase activator activity"/>
    <property type="evidence" value="ECO:0007669"/>
    <property type="project" value="TreeGrafter"/>
</dbReference>
<dbReference type="SMART" id="SM00320">
    <property type="entry name" value="WD40"/>
    <property type="match status" value="3"/>
</dbReference>
<keyword evidence="2" id="KW-0268">Exocytosis</keyword>
<dbReference type="Proteomes" id="UP000001307">
    <property type="component" value="Unassembled WGS sequence"/>
</dbReference>
<dbReference type="InterPro" id="IPR036322">
    <property type="entry name" value="WD40_repeat_dom_sf"/>
</dbReference>
<evidence type="ECO:0000313" key="4">
    <source>
        <dbReference type="EMBL" id="CBY16092.1"/>
    </source>
</evidence>
<dbReference type="Gene3D" id="2.130.10.10">
    <property type="entry name" value="YVTN repeat-like/Quinoprotein amine dehydrogenase"/>
    <property type="match status" value="1"/>
</dbReference>
<gene>
    <name evidence="4" type="ORF">GSOID_T00016404001</name>
</gene>
<dbReference type="AlphaFoldDB" id="E4Y2K2"/>
<dbReference type="GO" id="GO:0005886">
    <property type="term" value="C:plasma membrane"/>
    <property type="evidence" value="ECO:0007669"/>
    <property type="project" value="TreeGrafter"/>
</dbReference>
<evidence type="ECO:0000256" key="1">
    <source>
        <dbReference type="ARBA" id="ARBA00008070"/>
    </source>
</evidence>
<dbReference type="OrthoDB" id="19944at2759"/>
<dbReference type="InParanoid" id="E4Y2K2"/>
<feature type="repeat" description="WD" evidence="3">
    <location>
        <begin position="195"/>
        <end position="229"/>
    </location>
</feature>
<feature type="non-terminal residue" evidence="4">
    <location>
        <position position="251"/>
    </location>
</feature>
<dbReference type="GO" id="GO:0006887">
    <property type="term" value="P:exocytosis"/>
    <property type="evidence" value="ECO:0007669"/>
    <property type="project" value="UniProtKB-KW"/>
</dbReference>
<proteinExistence type="inferred from homology"/>
<dbReference type="InterPro" id="IPR015943">
    <property type="entry name" value="WD40/YVTN_repeat-like_dom_sf"/>
</dbReference>